<dbReference type="Proteomes" id="UP001153334">
    <property type="component" value="Unassembled WGS sequence"/>
</dbReference>
<reference evidence="1" key="1">
    <citation type="submission" date="2022-11" db="EMBL/GenBank/DDBJ databases">
        <title>Genome Sequence of Nemania bipapillata.</title>
        <authorList>
            <person name="Buettner E."/>
        </authorList>
    </citation>
    <scope>NUCLEOTIDE SEQUENCE</scope>
    <source>
        <strain evidence="1">CP14</strain>
    </source>
</reference>
<comment type="caution">
    <text evidence="1">The sequence shown here is derived from an EMBL/GenBank/DDBJ whole genome shotgun (WGS) entry which is preliminary data.</text>
</comment>
<organism evidence="1 2">
    <name type="scientific">Nemania bipapillata</name>
    <dbReference type="NCBI Taxonomy" id="110536"/>
    <lineage>
        <taxon>Eukaryota</taxon>
        <taxon>Fungi</taxon>
        <taxon>Dikarya</taxon>
        <taxon>Ascomycota</taxon>
        <taxon>Pezizomycotina</taxon>
        <taxon>Sordariomycetes</taxon>
        <taxon>Xylariomycetidae</taxon>
        <taxon>Xylariales</taxon>
        <taxon>Xylariaceae</taxon>
        <taxon>Nemania</taxon>
    </lineage>
</organism>
<name>A0ACC2IZC8_9PEZI</name>
<dbReference type="EMBL" id="JAPESX010000611">
    <property type="protein sequence ID" value="KAJ8120488.1"/>
    <property type="molecule type" value="Genomic_DNA"/>
</dbReference>
<sequence length="368" mass="41780">MLQGLLDNPKDFFIHSERFSISVMFSAIFGVRLVQLDHPTMTAFFEIWTEMLDYFQPGTLLVDHFPILNRLPERFQPWLRLARDLHKRELNLYQPFVDTLRAQVRAGTAPACFAADFWKLKENECISDTEAIGIFGMLIGAGADAPNSIIQTFFKIMAMNPIAFQIDQVVGQSRLPTWEDQERLPYLRALIKEVHRWAPIGTLGVPHATSEDDQDIGVPKGTILFPNLTSLNRDPDVYENPDEFCPERFLHDHLDASASANHPDFRKRDHYHYGFGRRVCQGIFVAEASLYIVFSRIIWAFDISPAMGAPPLDLNDKKPGLITKPKPYSVQIEVRSDVVRQAIRTAASEAKTGILDFDSVKAAERSMS</sequence>
<accession>A0ACC2IZC8</accession>
<protein>
    <submittedName>
        <fullName evidence="1">Uncharacterized protein</fullName>
    </submittedName>
</protein>
<evidence type="ECO:0000313" key="2">
    <source>
        <dbReference type="Proteomes" id="UP001153334"/>
    </source>
</evidence>
<keyword evidence="2" id="KW-1185">Reference proteome</keyword>
<evidence type="ECO:0000313" key="1">
    <source>
        <dbReference type="EMBL" id="KAJ8120488.1"/>
    </source>
</evidence>
<gene>
    <name evidence="1" type="ORF">ONZ43_g2815</name>
</gene>
<proteinExistence type="predicted"/>